<gene>
    <name evidence="1" type="ORF">C1645_830183</name>
</gene>
<evidence type="ECO:0000313" key="2">
    <source>
        <dbReference type="Proteomes" id="UP000265703"/>
    </source>
</evidence>
<proteinExistence type="predicted"/>
<dbReference type="Proteomes" id="UP000265703">
    <property type="component" value="Unassembled WGS sequence"/>
</dbReference>
<name>A0A397SLQ8_9GLOM</name>
<evidence type="ECO:0000313" key="1">
    <source>
        <dbReference type="EMBL" id="RIA85829.1"/>
    </source>
</evidence>
<keyword evidence="2" id="KW-1185">Reference proteome</keyword>
<comment type="caution">
    <text evidence="1">The sequence shown here is derived from an EMBL/GenBank/DDBJ whole genome shotgun (WGS) entry which is preliminary data.</text>
</comment>
<reference evidence="1 2" key="1">
    <citation type="submission" date="2018-06" db="EMBL/GenBank/DDBJ databases">
        <title>Comparative genomics reveals the genomic features of Rhizophagus irregularis, R. cerebriforme, R. diaphanum and Gigaspora rosea, and their symbiotic lifestyle signature.</title>
        <authorList>
            <person name="Morin E."/>
            <person name="San Clemente H."/>
            <person name="Chen E.C.H."/>
            <person name="De La Providencia I."/>
            <person name="Hainaut M."/>
            <person name="Kuo A."/>
            <person name="Kohler A."/>
            <person name="Murat C."/>
            <person name="Tang N."/>
            <person name="Roy S."/>
            <person name="Loubradou J."/>
            <person name="Henrissat B."/>
            <person name="Grigoriev I.V."/>
            <person name="Corradi N."/>
            <person name="Roux C."/>
            <person name="Martin F.M."/>
        </authorList>
    </citation>
    <scope>NUCLEOTIDE SEQUENCE [LARGE SCALE GENOMIC DNA]</scope>
    <source>
        <strain evidence="1 2">DAOM 227022</strain>
    </source>
</reference>
<sequence>MIKNAKSKFDWNLYSLNVDAYRNPDMATLGIFRNPNFPERPSQISYTAENFYNDLFFLPLNDVSLPTGWNEYNLIQFFIAQRACQFCENNKSVQIFWPFRVKEIYKEVFIPNYEDLWKDSLKCLNKIATQTVKKIKNRNLENITYTIDDIKSTFISWRRAKYMICESNLSESDWTIDPSIILMQCPSYRNPLLLNNNPNTIYNERFLNKFLLPQLEKEAKQLDLKELYTPEKMMKHLNSLKHKTLFERILPEREKVLVSESKLECYFKKKKINSM</sequence>
<dbReference type="AlphaFoldDB" id="A0A397SLQ8"/>
<protein>
    <submittedName>
        <fullName evidence="1">Uncharacterized protein</fullName>
    </submittedName>
</protein>
<organism evidence="1 2">
    <name type="scientific">Glomus cerebriforme</name>
    <dbReference type="NCBI Taxonomy" id="658196"/>
    <lineage>
        <taxon>Eukaryota</taxon>
        <taxon>Fungi</taxon>
        <taxon>Fungi incertae sedis</taxon>
        <taxon>Mucoromycota</taxon>
        <taxon>Glomeromycotina</taxon>
        <taxon>Glomeromycetes</taxon>
        <taxon>Glomerales</taxon>
        <taxon>Glomeraceae</taxon>
        <taxon>Glomus</taxon>
    </lineage>
</organism>
<dbReference type="EMBL" id="QKYT01000401">
    <property type="protein sequence ID" value="RIA85829.1"/>
    <property type="molecule type" value="Genomic_DNA"/>
</dbReference>
<accession>A0A397SLQ8</accession>